<dbReference type="eggNOG" id="COG1716">
    <property type="taxonomic scope" value="Bacteria"/>
</dbReference>
<reference evidence="2 3" key="2">
    <citation type="journal article" date="2011" name="Stand. Genomic Sci.">
        <title>Complete genome sequence of Tolumonas auensis type strain (TA 4).</title>
        <authorList>
            <person name="Chertkov O."/>
            <person name="Copeland A."/>
            <person name="Lucas S."/>
            <person name="Lapidus A."/>
            <person name="Berry K.W."/>
            <person name="Detter J.C."/>
            <person name="Del Rio T.G."/>
            <person name="Hammon N."/>
            <person name="Dalin E."/>
            <person name="Tice H."/>
            <person name="Pitluck S."/>
            <person name="Richardson P."/>
            <person name="Bruce D."/>
            <person name="Goodwin L."/>
            <person name="Han C."/>
            <person name="Tapia R."/>
            <person name="Saunders E."/>
            <person name="Schmutz J."/>
            <person name="Brettin T."/>
            <person name="Larimer F."/>
            <person name="Land M."/>
            <person name="Hauser L."/>
            <person name="Spring S."/>
            <person name="Rohde M."/>
            <person name="Kyrpides N.C."/>
            <person name="Ivanova N."/>
            <person name="Goker M."/>
            <person name="Beller H.R."/>
            <person name="Klenk H.P."/>
            <person name="Woyke T."/>
        </authorList>
    </citation>
    <scope>NUCLEOTIDE SEQUENCE [LARGE SCALE GENOMIC DNA]</scope>
    <source>
        <strain evidence="3">DSM 9187 / TA4</strain>
    </source>
</reference>
<reference evidence="3" key="1">
    <citation type="submission" date="2009-05" db="EMBL/GenBank/DDBJ databases">
        <title>Complete sequence of Tolumonas auensis DSM 9187.</title>
        <authorList>
            <consortium name="US DOE Joint Genome Institute"/>
            <person name="Lucas S."/>
            <person name="Copeland A."/>
            <person name="Lapidus A."/>
            <person name="Glavina del Rio T."/>
            <person name="Tice H."/>
            <person name="Bruce D."/>
            <person name="Goodwin L."/>
            <person name="Pitluck S."/>
            <person name="Chertkov O."/>
            <person name="Brettin T."/>
            <person name="Detter J.C."/>
            <person name="Han C."/>
            <person name="Larimer F."/>
            <person name="Land M."/>
            <person name="Hauser L."/>
            <person name="Kyrpides N."/>
            <person name="Mikhailova N."/>
            <person name="Spring S."/>
            <person name="Beller H."/>
        </authorList>
    </citation>
    <scope>NUCLEOTIDE SEQUENCE [LARGE SCALE GENOMIC DNA]</scope>
    <source>
        <strain evidence="3">DSM 9187 / TA4</strain>
    </source>
</reference>
<dbReference type="AlphaFoldDB" id="C4L8G2"/>
<dbReference type="Gene3D" id="2.60.200.20">
    <property type="match status" value="1"/>
</dbReference>
<feature type="domain" description="FHA" evidence="1">
    <location>
        <begin position="28"/>
        <end position="72"/>
    </location>
</feature>
<dbReference type="CDD" id="cd00060">
    <property type="entry name" value="FHA"/>
    <property type="match status" value="1"/>
</dbReference>
<name>C4L8G2_TOLAT</name>
<evidence type="ECO:0000259" key="1">
    <source>
        <dbReference type="PROSITE" id="PS50006"/>
    </source>
</evidence>
<dbReference type="SUPFAM" id="SSF49879">
    <property type="entry name" value="SMAD/FHA domain"/>
    <property type="match status" value="1"/>
</dbReference>
<dbReference type="Pfam" id="PF00498">
    <property type="entry name" value="FHA"/>
    <property type="match status" value="1"/>
</dbReference>
<dbReference type="InterPro" id="IPR046883">
    <property type="entry name" value="T6SS_FHA_C"/>
</dbReference>
<dbReference type="EMBL" id="CP001616">
    <property type="protein sequence ID" value="ACQ91832.1"/>
    <property type="molecule type" value="Genomic_DNA"/>
</dbReference>
<dbReference type="OrthoDB" id="273564at2"/>
<protein>
    <submittedName>
        <fullName evidence="2">FHA domain containing protein</fullName>
    </submittedName>
</protein>
<dbReference type="InterPro" id="IPR000253">
    <property type="entry name" value="FHA_dom"/>
</dbReference>
<dbReference type="eggNOG" id="COG3456">
    <property type="taxonomic scope" value="Bacteria"/>
</dbReference>
<proteinExistence type="predicted"/>
<evidence type="ECO:0000313" key="3">
    <source>
        <dbReference type="Proteomes" id="UP000009073"/>
    </source>
</evidence>
<dbReference type="PROSITE" id="PS50006">
    <property type="entry name" value="FHA_DOMAIN"/>
    <property type="match status" value="1"/>
</dbReference>
<keyword evidence="3" id="KW-1185">Reference proteome</keyword>
<dbReference type="HOGENOM" id="CLU_023667_2_1_6"/>
<dbReference type="Pfam" id="PF20232">
    <property type="entry name" value="T6SS_FHA_C"/>
    <property type="match status" value="1"/>
</dbReference>
<dbReference type="InterPro" id="IPR017735">
    <property type="entry name" value="T6SS_FHA"/>
</dbReference>
<dbReference type="KEGG" id="tau:Tola_0202"/>
<dbReference type="STRING" id="595494.Tola_0202"/>
<gene>
    <name evidence="2" type="ordered locus">Tola_0202</name>
</gene>
<sequence length="431" mass="47905">MPLILDLVNAEGQSSAQKSSVTFRNAGGTIGRADSATWMLADRSRHISGVHAEISYEEGVYYLTDRSTNGIYDVAKNARLQKNEDYPIAHGDRFRMGSFVFKARVLQDADHFEHQIMGEPSSVSALIPDDEFLDTDPLAMLNAPEIPSEDFELGEFSVRRDDNFALNESFDDLDEPFLSPTLASVPLAKEEQAMLAALDISNPIPVRPVPLKPEKTGSPVAGSPASAHAPDSAQRVLQVLGSAMDFDFGKLTQDELDSVLQNLGVLTKHAVQGLQQVLRTRADIKNKLRLGSTMVQESGNNPLKLPGNYTQTLNCMLLGQIGYLSGPQAVRQALKDIQAHQVSSFAASRTILDSVFEQFSPTQLVYRFETAGKPGKWGSKDAYYWQQYQLHHQKMSGDQEWRQSQFIKDYARVYEEQAQYINAAWSELDAR</sequence>
<evidence type="ECO:0000313" key="2">
    <source>
        <dbReference type="EMBL" id="ACQ91832.1"/>
    </source>
</evidence>
<dbReference type="Proteomes" id="UP000009073">
    <property type="component" value="Chromosome"/>
</dbReference>
<dbReference type="RefSeq" id="WP_012728431.1">
    <property type="nucleotide sequence ID" value="NC_012691.1"/>
</dbReference>
<dbReference type="NCBIfam" id="TIGR03354">
    <property type="entry name" value="VI_FHA"/>
    <property type="match status" value="1"/>
</dbReference>
<accession>C4L8G2</accession>
<dbReference type="InterPro" id="IPR008984">
    <property type="entry name" value="SMAD_FHA_dom_sf"/>
</dbReference>
<organism evidence="2 3">
    <name type="scientific">Tolumonas auensis (strain DSM 9187 / NBRC 110442 / TA 4)</name>
    <dbReference type="NCBI Taxonomy" id="595494"/>
    <lineage>
        <taxon>Bacteria</taxon>
        <taxon>Pseudomonadati</taxon>
        <taxon>Pseudomonadota</taxon>
        <taxon>Gammaproteobacteria</taxon>
        <taxon>Aeromonadales</taxon>
        <taxon>Aeromonadaceae</taxon>
        <taxon>Tolumonas</taxon>
    </lineage>
</organism>